<evidence type="ECO:0000313" key="1">
    <source>
        <dbReference type="EMBL" id="KAH7978658.1"/>
    </source>
</evidence>
<evidence type="ECO:0000313" key="2">
    <source>
        <dbReference type="Proteomes" id="UP000821865"/>
    </source>
</evidence>
<reference evidence="1" key="1">
    <citation type="submission" date="2020-05" db="EMBL/GenBank/DDBJ databases">
        <title>Large-scale comparative analyses of tick genomes elucidate their genetic diversity and vector capacities.</title>
        <authorList>
            <person name="Jia N."/>
            <person name="Wang J."/>
            <person name="Shi W."/>
            <person name="Du L."/>
            <person name="Sun Y."/>
            <person name="Zhan W."/>
            <person name="Jiang J."/>
            <person name="Wang Q."/>
            <person name="Zhang B."/>
            <person name="Ji P."/>
            <person name="Sakyi L.B."/>
            <person name="Cui X."/>
            <person name="Yuan T."/>
            <person name="Jiang B."/>
            <person name="Yang W."/>
            <person name="Lam T.T.-Y."/>
            <person name="Chang Q."/>
            <person name="Ding S."/>
            <person name="Wang X."/>
            <person name="Zhu J."/>
            <person name="Ruan X."/>
            <person name="Zhao L."/>
            <person name="Wei J."/>
            <person name="Que T."/>
            <person name="Du C."/>
            <person name="Cheng J."/>
            <person name="Dai P."/>
            <person name="Han X."/>
            <person name="Huang E."/>
            <person name="Gao Y."/>
            <person name="Liu J."/>
            <person name="Shao H."/>
            <person name="Ye R."/>
            <person name="Li L."/>
            <person name="Wei W."/>
            <person name="Wang X."/>
            <person name="Wang C."/>
            <person name="Yang T."/>
            <person name="Huo Q."/>
            <person name="Li W."/>
            <person name="Guo W."/>
            <person name="Chen H."/>
            <person name="Zhou L."/>
            <person name="Ni X."/>
            <person name="Tian J."/>
            <person name="Zhou Y."/>
            <person name="Sheng Y."/>
            <person name="Liu T."/>
            <person name="Pan Y."/>
            <person name="Xia L."/>
            <person name="Li J."/>
            <person name="Zhao F."/>
            <person name="Cao W."/>
        </authorList>
    </citation>
    <scope>NUCLEOTIDE SEQUENCE</scope>
    <source>
        <strain evidence="1">Dsil-2018</strain>
    </source>
</reference>
<name>A0ACB8DWK1_DERSI</name>
<sequence length="231" mass="25491">MRRRYQRARDPDLREVFRAHYARSFVAYKRGIRHAKDVADRALCVDITSRNLYGRPFQIAFAKQRSPTCLPPLETPDGTLTTSVQASAELLLHSHVAVDDPAADSDFHSRIRALAGCPYPATPDDHSFTLPEIEHAMLLGNLRAAPGLDGLTGISRPWKHLPGHFLLEPRVAILIGGAGGTCLYLHPVQSQRAEERTDYTSRQVLNKTMRMPRVLPGRCVGGPGGLLGSLL</sequence>
<accession>A0ACB8DWK1</accession>
<protein>
    <submittedName>
        <fullName evidence="1">Uncharacterized protein</fullName>
    </submittedName>
</protein>
<dbReference type="EMBL" id="CM023470">
    <property type="protein sequence ID" value="KAH7978658.1"/>
    <property type="molecule type" value="Genomic_DNA"/>
</dbReference>
<organism evidence="1 2">
    <name type="scientific">Dermacentor silvarum</name>
    <name type="common">Tick</name>
    <dbReference type="NCBI Taxonomy" id="543639"/>
    <lineage>
        <taxon>Eukaryota</taxon>
        <taxon>Metazoa</taxon>
        <taxon>Ecdysozoa</taxon>
        <taxon>Arthropoda</taxon>
        <taxon>Chelicerata</taxon>
        <taxon>Arachnida</taxon>
        <taxon>Acari</taxon>
        <taxon>Parasitiformes</taxon>
        <taxon>Ixodida</taxon>
        <taxon>Ixodoidea</taxon>
        <taxon>Ixodidae</taxon>
        <taxon>Rhipicephalinae</taxon>
        <taxon>Dermacentor</taxon>
    </lineage>
</organism>
<proteinExistence type="predicted"/>
<comment type="caution">
    <text evidence="1">The sequence shown here is derived from an EMBL/GenBank/DDBJ whole genome shotgun (WGS) entry which is preliminary data.</text>
</comment>
<gene>
    <name evidence="1" type="ORF">HPB49_006304</name>
</gene>
<keyword evidence="2" id="KW-1185">Reference proteome</keyword>
<dbReference type="Proteomes" id="UP000821865">
    <property type="component" value="Chromosome 1"/>
</dbReference>